<keyword evidence="2" id="KW-1185">Reference proteome</keyword>
<accession>A0ABD2BFS0</accession>
<gene>
    <name evidence="1" type="ORF">V1477_015424</name>
</gene>
<dbReference type="EMBL" id="JAYRBN010000076">
    <property type="protein sequence ID" value="KAL2731601.1"/>
    <property type="molecule type" value="Genomic_DNA"/>
</dbReference>
<proteinExistence type="predicted"/>
<evidence type="ECO:0000313" key="2">
    <source>
        <dbReference type="Proteomes" id="UP001607303"/>
    </source>
</evidence>
<comment type="caution">
    <text evidence="1">The sequence shown here is derived from an EMBL/GenBank/DDBJ whole genome shotgun (WGS) entry which is preliminary data.</text>
</comment>
<dbReference type="Proteomes" id="UP001607303">
    <property type="component" value="Unassembled WGS sequence"/>
</dbReference>
<protein>
    <submittedName>
        <fullName evidence="1">Uncharacterized protein</fullName>
    </submittedName>
</protein>
<organism evidence="1 2">
    <name type="scientific">Vespula maculifrons</name>
    <name type="common">Eastern yellow jacket</name>
    <name type="synonym">Wasp</name>
    <dbReference type="NCBI Taxonomy" id="7453"/>
    <lineage>
        <taxon>Eukaryota</taxon>
        <taxon>Metazoa</taxon>
        <taxon>Ecdysozoa</taxon>
        <taxon>Arthropoda</taxon>
        <taxon>Hexapoda</taxon>
        <taxon>Insecta</taxon>
        <taxon>Pterygota</taxon>
        <taxon>Neoptera</taxon>
        <taxon>Endopterygota</taxon>
        <taxon>Hymenoptera</taxon>
        <taxon>Apocrita</taxon>
        <taxon>Aculeata</taxon>
        <taxon>Vespoidea</taxon>
        <taxon>Vespidae</taxon>
        <taxon>Vespinae</taxon>
        <taxon>Vespula</taxon>
    </lineage>
</organism>
<sequence>MKIKAIEKLFINWCLPIYQSIAKNAISTGFQESYVPADETSRLFFSTYSLSFVLCIRGQDAHRAKNQQTFSSNKKRIILFVIQGQDAHRASINKDFKKSLQPCAKQ</sequence>
<evidence type="ECO:0000313" key="1">
    <source>
        <dbReference type="EMBL" id="KAL2731601.1"/>
    </source>
</evidence>
<name>A0ABD2BFS0_VESMC</name>
<dbReference type="AlphaFoldDB" id="A0ABD2BFS0"/>
<reference evidence="1 2" key="1">
    <citation type="journal article" date="2024" name="Ann. Entomol. Soc. Am.">
        <title>Genomic analyses of the southern and eastern yellowjacket wasps (Hymenoptera: Vespidae) reveal evolutionary signatures of social life.</title>
        <authorList>
            <person name="Catto M.A."/>
            <person name="Caine P.B."/>
            <person name="Orr S.E."/>
            <person name="Hunt B.G."/>
            <person name="Goodisman M.A.D."/>
        </authorList>
    </citation>
    <scope>NUCLEOTIDE SEQUENCE [LARGE SCALE GENOMIC DNA]</scope>
    <source>
        <strain evidence="1">232</strain>
        <tissue evidence="1">Head and thorax</tissue>
    </source>
</reference>